<evidence type="ECO:0000313" key="10">
    <source>
        <dbReference type="EMBL" id="KAK5624442.1"/>
    </source>
</evidence>
<sequence length="250" mass="28394">MTPSPTMRRTLRLLADIKPARYLEAGNPTGLTGLYTHSSPRSSLLFLYSHTLDKLQKFPESSLYRKSVEAQTKHRMSIVEAAVPPGYQEWAQRAQKIIEENPDHFSISTSARIDGARAITAVSGGSIFVHRTDPQEKDVRYEEWDGEHVSEGDEGLRGPEEREDPRLNAVYERKPLEAPGKVQWEPEPQMTADQVEEIENKIGAGLIEEVVQMAESELRLIDIMYDAKVWESLEEKPPAGQWEYFERVAS</sequence>
<evidence type="ECO:0000256" key="2">
    <source>
        <dbReference type="ARBA" id="ARBA00010261"/>
    </source>
</evidence>
<keyword evidence="5" id="KW-0999">Mitochondrion inner membrane</keyword>
<evidence type="ECO:0000256" key="9">
    <source>
        <dbReference type="SAM" id="MobiDB-lite"/>
    </source>
</evidence>
<keyword evidence="6" id="KW-0249">Electron transport</keyword>
<dbReference type="PANTHER" id="PTHR12653">
    <property type="entry name" value="NADH-UBIQUINONE OXIDOREDUCTASE 13 KD-B SUBUNIT"/>
    <property type="match status" value="1"/>
</dbReference>
<evidence type="ECO:0000256" key="6">
    <source>
        <dbReference type="ARBA" id="ARBA00022982"/>
    </source>
</evidence>
<reference evidence="10 11" key="1">
    <citation type="submission" date="2023-10" db="EMBL/GenBank/DDBJ databases">
        <title>Draft genome sequence of Xylaria bambusicola isolate GMP-LS, the root and basal stem rot pathogen of sugarcane in Indonesia.</title>
        <authorList>
            <person name="Selvaraj P."/>
            <person name="Muralishankar V."/>
            <person name="Muruganantham S."/>
            <person name="Sp S."/>
            <person name="Haryani S."/>
            <person name="Lau K.J.X."/>
            <person name="Naqvi N.I."/>
        </authorList>
    </citation>
    <scope>NUCLEOTIDE SEQUENCE [LARGE SCALE GENOMIC DNA]</scope>
    <source>
        <strain evidence="10">GMP-LS</strain>
    </source>
</reference>
<dbReference type="GO" id="GO:0005743">
    <property type="term" value="C:mitochondrial inner membrane"/>
    <property type="evidence" value="ECO:0007669"/>
    <property type="project" value="UniProtKB-SubCell"/>
</dbReference>
<evidence type="ECO:0000256" key="8">
    <source>
        <dbReference type="ARBA" id="ARBA00023136"/>
    </source>
</evidence>
<evidence type="ECO:0000256" key="3">
    <source>
        <dbReference type="ARBA" id="ARBA00022448"/>
    </source>
</evidence>
<name>A0AAN7Z0F5_9PEZI</name>
<evidence type="ECO:0000256" key="5">
    <source>
        <dbReference type="ARBA" id="ARBA00022792"/>
    </source>
</evidence>
<dbReference type="Proteomes" id="UP001305414">
    <property type="component" value="Unassembled WGS sequence"/>
</dbReference>
<proteinExistence type="inferred from homology"/>
<keyword evidence="3" id="KW-0813">Transport</keyword>
<comment type="subcellular location">
    <subcellularLocation>
        <location evidence="1">Mitochondrion inner membrane</location>
        <topology evidence="1">Peripheral membrane protein</topology>
        <orientation evidence="1">Matrix side</orientation>
    </subcellularLocation>
</comment>
<gene>
    <name evidence="10" type="ORF">RRF57_000158</name>
</gene>
<dbReference type="EMBL" id="JAWHQM010000001">
    <property type="protein sequence ID" value="KAK5624442.1"/>
    <property type="molecule type" value="Genomic_DNA"/>
</dbReference>
<feature type="region of interest" description="Disordered" evidence="9">
    <location>
        <begin position="143"/>
        <end position="163"/>
    </location>
</feature>
<accession>A0AAN7Z0F5</accession>
<evidence type="ECO:0008006" key="12">
    <source>
        <dbReference type="Google" id="ProtNLM"/>
    </source>
</evidence>
<protein>
    <recommendedName>
        <fullName evidence="12">NADH-ubiquinone oxidoreductase 29.9 kDa subunit</fullName>
    </recommendedName>
</protein>
<keyword evidence="11" id="KW-1185">Reference proteome</keyword>
<keyword evidence="4" id="KW-0679">Respiratory chain</keyword>
<comment type="similarity">
    <text evidence="2">Belongs to the complex I NDUFA5 subunit family.</text>
</comment>
<dbReference type="GO" id="GO:0022904">
    <property type="term" value="P:respiratory electron transport chain"/>
    <property type="evidence" value="ECO:0007669"/>
    <property type="project" value="InterPro"/>
</dbReference>
<evidence type="ECO:0000313" key="11">
    <source>
        <dbReference type="Proteomes" id="UP001305414"/>
    </source>
</evidence>
<evidence type="ECO:0000256" key="1">
    <source>
        <dbReference type="ARBA" id="ARBA00004443"/>
    </source>
</evidence>
<keyword evidence="8" id="KW-0472">Membrane</keyword>
<keyword evidence="7" id="KW-0496">Mitochondrion</keyword>
<dbReference type="PANTHER" id="PTHR12653:SF0">
    <property type="entry name" value="NADH DEHYDROGENASE [UBIQUINONE] 1 ALPHA SUBCOMPLEX SUBUNIT 5"/>
    <property type="match status" value="1"/>
</dbReference>
<comment type="caution">
    <text evidence="10">The sequence shown here is derived from an EMBL/GenBank/DDBJ whole genome shotgun (WGS) entry which is preliminary data.</text>
</comment>
<organism evidence="10 11">
    <name type="scientific">Xylaria bambusicola</name>
    <dbReference type="NCBI Taxonomy" id="326684"/>
    <lineage>
        <taxon>Eukaryota</taxon>
        <taxon>Fungi</taxon>
        <taxon>Dikarya</taxon>
        <taxon>Ascomycota</taxon>
        <taxon>Pezizomycotina</taxon>
        <taxon>Sordariomycetes</taxon>
        <taxon>Xylariomycetidae</taxon>
        <taxon>Xylariales</taxon>
        <taxon>Xylariaceae</taxon>
        <taxon>Xylaria</taxon>
    </lineage>
</organism>
<dbReference type="Pfam" id="PF04716">
    <property type="entry name" value="ETC_C1_NDUFA5"/>
    <property type="match status" value="1"/>
</dbReference>
<evidence type="ECO:0000256" key="4">
    <source>
        <dbReference type="ARBA" id="ARBA00022660"/>
    </source>
</evidence>
<evidence type="ECO:0000256" key="7">
    <source>
        <dbReference type="ARBA" id="ARBA00023128"/>
    </source>
</evidence>
<dbReference type="AlphaFoldDB" id="A0AAN7Z0F5"/>
<dbReference type="InterPro" id="IPR006806">
    <property type="entry name" value="NDUFA5"/>
</dbReference>